<dbReference type="GO" id="GO:0016787">
    <property type="term" value="F:hydrolase activity"/>
    <property type="evidence" value="ECO:0007669"/>
    <property type="project" value="UniProtKB-KW"/>
</dbReference>
<evidence type="ECO:0008006" key="4">
    <source>
        <dbReference type="Google" id="ProtNLM"/>
    </source>
</evidence>
<evidence type="ECO:0000256" key="1">
    <source>
        <dbReference type="ARBA" id="ARBA00022801"/>
    </source>
</evidence>
<dbReference type="SUPFAM" id="SSF50249">
    <property type="entry name" value="Nucleic acid-binding proteins"/>
    <property type="match status" value="1"/>
</dbReference>
<evidence type="ECO:0000313" key="3">
    <source>
        <dbReference type="EMBL" id="GAG44447.1"/>
    </source>
</evidence>
<dbReference type="SUPFAM" id="SSF52540">
    <property type="entry name" value="P-loop containing nucleoside triphosphate hydrolases"/>
    <property type="match status" value="1"/>
</dbReference>
<keyword evidence="2" id="KW-0547">Nucleotide-binding</keyword>
<dbReference type="Gene3D" id="3.40.50.300">
    <property type="entry name" value="P-loop containing nucleotide triphosphate hydrolases"/>
    <property type="match status" value="1"/>
</dbReference>
<accession>X0YAY3</accession>
<dbReference type="InterPro" id="IPR047112">
    <property type="entry name" value="RecG/Mfd"/>
</dbReference>
<dbReference type="PANTHER" id="PTHR47964">
    <property type="entry name" value="ATP-DEPENDENT DNA HELICASE HOMOLOG RECG, CHLOROPLASTIC"/>
    <property type="match status" value="1"/>
</dbReference>
<dbReference type="InterPro" id="IPR012340">
    <property type="entry name" value="NA-bd_OB-fold"/>
</dbReference>
<protein>
    <recommendedName>
        <fullName evidence="4">RecG wedge domain-containing protein</fullName>
    </recommendedName>
</protein>
<comment type="caution">
    <text evidence="3">The sequence shown here is derived from an EMBL/GenBank/DDBJ whole genome shotgun (WGS) entry which is preliminary data.</text>
</comment>
<evidence type="ECO:0000256" key="2">
    <source>
        <dbReference type="ARBA" id="ARBA00022806"/>
    </source>
</evidence>
<dbReference type="GO" id="GO:0003678">
    <property type="term" value="F:DNA helicase activity"/>
    <property type="evidence" value="ECO:0007669"/>
    <property type="project" value="TreeGrafter"/>
</dbReference>
<feature type="non-terminal residue" evidence="3">
    <location>
        <position position="1"/>
    </location>
</feature>
<dbReference type="PANTHER" id="PTHR47964:SF1">
    <property type="entry name" value="ATP-DEPENDENT DNA HELICASE HOMOLOG RECG, CHLOROPLASTIC"/>
    <property type="match status" value="1"/>
</dbReference>
<keyword evidence="2" id="KW-0067">ATP-binding</keyword>
<gene>
    <name evidence="3" type="ORF">S01H1_81688</name>
</gene>
<keyword evidence="2" id="KW-0347">Helicase</keyword>
<keyword evidence="1" id="KW-0378">Hydrolase</keyword>
<name>X0YAY3_9ZZZZ</name>
<dbReference type="EMBL" id="BARS01055310">
    <property type="protein sequence ID" value="GAG44447.1"/>
    <property type="molecule type" value="Genomic_DNA"/>
</dbReference>
<feature type="non-terminal residue" evidence="3">
    <location>
        <position position="205"/>
    </location>
</feature>
<dbReference type="AlphaFoldDB" id="X0YAY3"/>
<sequence>PIGEERYVSGRVERYADTLQMSHPDYIVPPEARDDLPLLEPVYPLTAGLSGKVLQKATRQALDRIRPLTEWQDETWLKAREWPGFAEALHRLHQPVEASDVSPGSAPWQRLAYDELLAGQLALALVRQSIKAQSGRIVKGAGHIRARIADALPFSLTNSQREAVREIEADMAAPQRMLRLLQGDVGSGKTVVALMAMAVAVEAGT</sequence>
<dbReference type="InterPro" id="IPR027417">
    <property type="entry name" value="P-loop_NTPase"/>
</dbReference>
<organism evidence="3">
    <name type="scientific">marine sediment metagenome</name>
    <dbReference type="NCBI Taxonomy" id="412755"/>
    <lineage>
        <taxon>unclassified sequences</taxon>
        <taxon>metagenomes</taxon>
        <taxon>ecological metagenomes</taxon>
    </lineage>
</organism>
<reference evidence="3" key="1">
    <citation type="journal article" date="2014" name="Front. Microbiol.">
        <title>High frequency of phylogenetically diverse reductive dehalogenase-homologous genes in deep subseafloor sedimentary metagenomes.</title>
        <authorList>
            <person name="Kawai M."/>
            <person name="Futagami T."/>
            <person name="Toyoda A."/>
            <person name="Takaki Y."/>
            <person name="Nishi S."/>
            <person name="Hori S."/>
            <person name="Arai W."/>
            <person name="Tsubouchi T."/>
            <person name="Morono Y."/>
            <person name="Uchiyama I."/>
            <person name="Ito T."/>
            <person name="Fujiyama A."/>
            <person name="Inagaki F."/>
            <person name="Takami H."/>
        </authorList>
    </citation>
    <scope>NUCLEOTIDE SEQUENCE</scope>
    <source>
        <strain evidence="3">Expedition CK06-06</strain>
    </source>
</reference>
<dbReference type="GO" id="GO:0006281">
    <property type="term" value="P:DNA repair"/>
    <property type="evidence" value="ECO:0007669"/>
    <property type="project" value="InterPro"/>
</dbReference>
<proteinExistence type="predicted"/>